<keyword evidence="3" id="KW-0808">Transferase</keyword>
<evidence type="ECO:0000256" key="1">
    <source>
        <dbReference type="ARBA" id="ARBA00022741"/>
    </source>
</evidence>
<dbReference type="EMBL" id="KV453926">
    <property type="protein sequence ID" value="ODV75540.1"/>
    <property type="molecule type" value="Genomic_DNA"/>
</dbReference>
<organism evidence="3 4">
    <name type="scientific">Cyberlindnera jadinii (strain ATCC 18201 / CBS 1600 / BCRC 20928 / JCM 3617 / NBRC 0987 / NRRL Y-1542)</name>
    <name type="common">Torula yeast</name>
    <name type="synonym">Candida utilis</name>
    <dbReference type="NCBI Taxonomy" id="983966"/>
    <lineage>
        <taxon>Eukaryota</taxon>
        <taxon>Fungi</taxon>
        <taxon>Dikarya</taxon>
        <taxon>Ascomycota</taxon>
        <taxon>Saccharomycotina</taxon>
        <taxon>Saccharomycetes</taxon>
        <taxon>Phaffomycetales</taxon>
        <taxon>Phaffomycetaceae</taxon>
        <taxon>Cyberlindnera</taxon>
    </lineage>
</organism>
<dbReference type="SUPFAM" id="SSF56112">
    <property type="entry name" value="Protein kinase-like (PK-like)"/>
    <property type="match status" value="1"/>
</dbReference>
<dbReference type="GO" id="GO:0005524">
    <property type="term" value="F:ATP binding"/>
    <property type="evidence" value="ECO:0007669"/>
    <property type="project" value="InterPro"/>
</dbReference>
<gene>
    <name evidence="3" type="ORF">CYBJADRAFT_193340</name>
</gene>
<evidence type="ECO:0000313" key="3">
    <source>
        <dbReference type="EMBL" id="ODV75540.1"/>
    </source>
</evidence>
<protein>
    <submittedName>
        <fullName evidence="3">Kinase-like protein</fullName>
    </submittedName>
</protein>
<keyword evidence="3" id="KW-0418">Kinase</keyword>
<dbReference type="GeneID" id="30991871"/>
<dbReference type="PROSITE" id="PS50011">
    <property type="entry name" value="PROTEIN_KINASE_DOM"/>
    <property type="match status" value="1"/>
</dbReference>
<evidence type="ECO:0000259" key="2">
    <source>
        <dbReference type="PROSITE" id="PS50011"/>
    </source>
</evidence>
<keyword evidence="1" id="KW-0547">Nucleotide-binding</keyword>
<dbReference type="Pfam" id="PF00069">
    <property type="entry name" value="Pkinase"/>
    <property type="match status" value="1"/>
</dbReference>
<dbReference type="GO" id="GO:0004674">
    <property type="term" value="F:protein serine/threonine kinase activity"/>
    <property type="evidence" value="ECO:0007669"/>
    <property type="project" value="TreeGrafter"/>
</dbReference>
<keyword evidence="4" id="KW-1185">Reference proteome</keyword>
<dbReference type="GO" id="GO:0005737">
    <property type="term" value="C:cytoplasm"/>
    <property type="evidence" value="ECO:0007669"/>
    <property type="project" value="TreeGrafter"/>
</dbReference>
<dbReference type="GO" id="GO:0007015">
    <property type="term" value="P:actin filament organization"/>
    <property type="evidence" value="ECO:0007669"/>
    <property type="project" value="TreeGrafter"/>
</dbReference>
<dbReference type="GO" id="GO:0000147">
    <property type="term" value="P:actin cortical patch assembly"/>
    <property type="evidence" value="ECO:0007669"/>
    <property type="project" value="TreeGrafter"/>
</dbReference>
<proteinExistence type="predicted"/>
<dbReference type="Proteomes" id="UP000094389">
    <property type="component" value="Unassembled WGS sequence"/>
</dbReference>
<feature type="domain" description="Protein kinase" evidence="2">
    <location>
        <begin position="17"/>
        <end position="298"/>
    </location>
</feature>
<dbReference type="PANTHER" id="PTHR22967:SF65">
    <property type="entry name" value="SERINE_THREONINE-PROTEIN KINASE AKL1"/>
    <property type="match status" value="1"/>
</dbReference>
<dbReference type="Gene3D" id="1.10.510.10">
    <property type="entry name" value="Transferase(Phosphotransferase) domain 1"/>
    <property type="match status" value="1"/>
</dbReference>
<dbReference type="AlphaFoldDB" id="A0A1E4S7S5"/>
<sequence>METLDPGTAVRVGQHTVEVAGYLAEGGFARIYTVKLKPDDKPACLKRVIVKEKSDLNQLRNEVDTMKRLTACPYIVRYYDSNAEKLADGTYEVLVLMELCSSGSLLDYMNANIKTKLDVGRITKIMYQITTALDYMHSKNLIHRDLKIENVLRDSNGVFKLADFGSASSFMPPPKNQEEVQMVAADIIRNTTPQYRAPEMIDLYKSLPIDNKSDMWALGVFLYKLMYYTTPFESQGELAILHGYFQFPETMQYPSRLKNLVIIMLQVNPIIRPNAYQVLYEICDMMGVPVPIEDHYGLEFNKSSWNWNRDIS</sequence>
<evidence type="ECO:0000313" key="4">
    <source>
        <dbReference type="Proteomes" id="UP000094389"/>
    </source>
</evidence>
<dbReference type="RefSeq" id="XP_020072579.1">
    <property type="nucleotide sequence ID" value="XM_020217475.1"/>
</dbReference>
<accession>A0A1E4S7S5</accession>
<dbReference type="OrthoDB" id="2018507at2759"/>
<dbReference type="STRING" id="983966.A0A1E4S7S5"/>
<dbReference type="SMART" id="SM00220">
    <property type="entry name" value="S_TKc"/>
    <property type="match status" value="1"/>
</dbReference>
<dbReference type="PANTHER" id="PTHR22967">
    <property type="entry name" value="SERINE/THREONINE PROTEIN KINASE"/>
    <property type="match status" value="1"/>
</dbReference>
<dbReference type="InterPro" id="IPR011009">
    <property type="entry name" value="Kinase-like_dom_sf"/>
</dbReference>
<dbReference type="InterPro" id="IPR000719">
    <property type="entry name" value="Prot_kinase_dom"/>
</dbReference>
<reference evidence="3 4" key="1">
    <citation type="journal article" date="2016" name="Proc. Natl. Acad. Sci. U.S.A.">
        <title>Comparative genomics of biotechnologically important yeasts.</title>
        <authorList>
            <person name="Riley R."/>
            <person name="Haridas S."/>
            <person name="Wolfe K.H."/>
            <person name="Lopes M.R."/>
            <person name="Hittinger C.T."/>
            <person name="Goeker M."/>
            <person name="Salamov A.A."/>
            <person name="Wisecaver J.H."/>
            <person name="Long T.M."/>
            <person name="Calvey C.H."/>
            <person name="Aerts A.L."/>
            <person name="Barry K.W."/>
            <person name="Choi C."/>
            <person name="Clum A."/>
            <person name="Coughlan A.Y."/>
            <person name="Deshpande S."/>
            <person name="Douglass A.P."/>
            <person name="Hanson S.J."/>
            <person name="Klenk H.-P."/>
            <person name="LaButti K.M."/>
            <person name="Lapidus A."/>
            <person name="Lindquist E.A."/>
            <person name="Lipzen A.M."/>
            <person name="Meier-Kolthoff J.P."/>
            <person name="Ohm R.A."/>
            <person name="Otillar R.P."/>
            <person name="Pangilinan J.L."/>
            <person name="Peng Y."/>
            <person name="Rokas A."/>
            <person name="Rosa C.A."/>
            <person name="Scheuner C."/>
            <person name="Sibirny A.A."/>
            <person name="Slot J.C."/>
            <person name="Stielow J.B."/>
            <person name="Sun H."/>
            <person name="Kurtzman C.P."/>
            <person name="Blackwell M."/>
            <person name="Grigoriev I.V."/>
            <person name="Jeffries T.W."/>
        </authorList>
    </citation>
    <scope>NUCLEOTIDE SEQUENCE [LARGE SCALE GENOMIC DNA]</scope>
    <source>
        <strain evidence="4">ATCC 18201 / CBS 1600 / BCRC 20928 / JCM 3617 / NBRC 0987 / NRRL Y-1542</strain>
    </source>
</reference>
<dbReference type="OMA" id="KNRASIF"/>
<name>A0A1E4S7S5_CYBJN</name>